<evidence type="ECO:0000256" key="4">
    <source>
        <dbReference type="SAM" id="SignalP"/>
    </source>
</evidence>
<feature type="domain" description="Chitin-binding type-1" evidence="5">
    <location>
        <begin position="306"/>
        <end position="350"/>
    </location>
</feature>
<dbReference type="EMBL" id="JAKJXP020000095">
    <property type="protein sequence ID" value="KAK7747042.1"/>
    <property type="molecule type" value="Genomic_DNA"/>
</dbReference>
<dbReference type="PANTHER" id="PTHR11177">
    <property type="entry name" value="CHITINASE"/>
    <property type="match status" value="1"/>
</dbReference>
<keyword evidence="3" id="KW-1015">Disulfide bond</keyword>
<dbReference type="Gene3D" id="3.30.60.10">
    <property type="entry name" value="Endochitinase-like"/>
    <property type="match status" value="1"/>
</dbReference>
<keyword evidence="4" id="KW-0732">Signal</keyword>
<dbReference type="InterPro" id="IPR001002">
    <property type="entry name" value="Chitin-bd_1"/>
</dbReference>
<feature type="signal peptide" evidence="4">
    <location>
        <begin position="1"/>
        <end position="26"/>
    </location>
</feature>
<dbReference type="EC" id="3.2.1.14" evidence="1"/>
<dbReference type="CDD" id="cd00035">
    <property type="entry name" value="ChtBD1"/>
    <property type="match status" value="1"/>
</dbReference>
<dbReference type="PROSITE" id="PS51910">
    <property type="entry name" value="GH18_2"/>
    <property type="match status" value="1"/>
</dbReference>
<comment type="caution">
    <text evidence="7">The sequence shown here is derived from an EMBL/GenBank/DDBJ whole genome shotgun (WGS) entry which is preliminary data.</text>
</comment>
<dbReference type="GO" id="GO:0005975">
    <property type="term" value="P:carbohydrate metabolic process"/>
    <property type="evidence" value="ECO:0007669"/>
    <property type="project" value="InterPro"/>
</dbReference>
<evidence type="ECO:0000256" key="3">
    <source>
        <dbReference type="PROSITE-ProRule" id="PRU00261"/>
    </source>
</evidence>
<comment type="caution">
    <text evidence="3">Lacks conserved residue(s) required for the propagation of feature annotation.</text>
</comment>
<sequence length="437" mass="47047">MKVTTSLFRSIITAAVAVAPFAQATATRSVIGHPTLPTDTSALTNITHVVLSFADPAFLANGTAQPNFPFTDIAALRQKLDAKAKVGVAIGGWEKSPGFSSVTVPAMRQAFISNTKNMVDTLGLDFIDIDWEYPGGDGIDYVGKANDTKTLEIQIFPQLLEELKAALGADTELSVAVAGRLDDIAVYGENKTNTQRIWDAVDFVNVMSYDLMNRRDSATLHSSSVRGANATVDKYTSELNLAASKINLGFPLYAKYFQLTQGDGCAGPLGCSIIAAEAADGSDTYTSDYVTFEAHNLVSQPLTAENGSCGANSPETRCSGDLCCSRFGNCGSTEDFCNHMCLRAFGRCNVGYEPDMVKSFQTALSNGKKDDVEGAMWYIDEVESRRFFWTWDSVEIIERKVKEVVNARGLGGVMAWSLGEDSPDGARIKAINAALSM</sequence>
<feature type="disulfide bond" evidence="3">
    <location>
        <begin position="323"/>
        <end position="337"/>
    </location>
</feature>
<dbReference type="SUPFAM" id="SSF51445">
    <property type="entry name" value="(Trans)glycosidases"/>
    <property type="match status" value="1"/>
</dbReference>
<keyword evidence="8" id="KW-1185">Reference proteome</keyword>
<keyword evidence="2 3" id="KW-0147">Chitin-binding</keyword>
<accession>A0AAN9UHV4</accession>
<dbReference type="SUPFAM" id="SSF57016">
    <property type="entry name" value="Plant lectins/antimicrobial peptides"/>
    <property type="match status" value="1"/>
</dbReference>
<dbReference type="SMART" id="SM00270">
    <property type="entry name" value="ChtBD1"/>
    <property type="match status" value="1"/>
</dbReference>
<dbReference type="PROSITE" id="PS50941">
    <property type="entry name" value="CHIT_BIND_I_2"/>
    <property type="match status" value="1"/>
</dbReference>
<dbReference type="InterPro" id="IPR018371">
    <property type="entry name" value="Chitin-binding_1_CS"/>
</dbReference>
<evidence type="ECO:0000259" key="5">
    <source>
        <dbReference type="PROSITE" id="PS50941"/>
    </source>
</evidence>
<evidence type="ECO:0000256" key="1">
    <source>
        <dbReference type="ARBA" id="ARBA00012729"/>
    </source>
</evidence>
<dbReference type="GO" id="GO:0008843">
    <property type="term" value="F:endochitinase activity"/>
    <property type="evidence" value="ECO:0007669"/>
    <property type="project" value="UniProtKB-EC"/>
</dbReference>
<dbReference type="InterPro" id="IPR050314">
    <property type="entry name" value="Glycosyl_Hydrlase_18"/>
</dbReference>
<dbReference type="Pfam" id="PF00704">
    <property type="entry name" value="Glyco_hydro_18"/>
    <property type="match status" value="1"/>
</dbReference>
<organism evidence="7 8">
    <name type="scientific">Diatrype stigma</name>
    <dbReference type="NCBI Taxonomy" id="117547"/>
    <lineage>
        <taxon>Eukaryota</taxon>
        <taxon>Fungi</taxon>
        <taxon>Dikarya</taxon>
        <taxon>Ascomycota</taxon>
        <taxon>Pezizomycotina</taxon>
        <taxon>Sordariomycetes</taxon>
        <taxon>Xylariomycetidae</taxon>
        <taxon>Xylariales</taxon>
        <taxon>Diatrypaceae</taxon>
        <taxon>Diatrype</taxon>
    </lineage>
</organism>
<dbReference type="Pfam" id="PF00187">
    <property type="entry name" value="Chitin_bind_1"/>
    <property type="match status" value="1"/>
</dbReference>
<gene>
    <name evidence="7" type="ORF">SLS62_009299</name>
</gene>
<feature type="disulfide bond" evidence="3">
    <location>
        <begin position="309"/>
        <end position="324"/>
    </location>
</feature>
<dbReference type="GO" id="GO:0008061">
    <property type="term" value="F:chitin binding"/>
    <property type="evidence" value="ECO:0007669"/>
    <property type="project" value="UniProtKB-UniRule"/>
</dbReference>
<dbReference type="GO" id="GO:0006032">
    <property type="term" value="P:chitin catabolic process"/>
    <property type="evidence" value="ECO:0007669"/>
    <property type="project" value="TreeGrafter"/>
</dbReference>
<dbReference type="GO" id="GO:0005576">
    <property type="term" value="C:extracellular region"/>
    <property type="evidence" value="ECO:0007669"/>
    <property type="project" value="TreeGrafter"/>
</dbReference>
<evidence type="ECO:0000256" key="2">
    <source>
        <dbReference type="ARBA" id="ARBA00022669"/>
    </source>
</evidence>
<name>A0AAN9UHV4_9PEZI</name>
<feature type="domain" description="GH18" evidence="6">
    <location>
        <begin position="15"/>
        <end position="437"/>
    </location>
</feature>
<dbReference type="Proteomes" id="UP001320420">
    <property type="component" value="Unassembled WGS sequence"/>
</dbReference>
<evidence type="ECO:0000259" key="6">
    <source>
        <dbReference type="PROSITE" id="PS51910"/>
    </source>
</evidence>
<dbReference type="Gene3D" id="3.20.20.80">
    <property type="entry name" value="Glycosidases"/>
    <property type="match status" value="2"/>
</dbReference>
<dbReference type="InterPro" id="IPR011583">
    <property type="entry name" value="Chitinase_II/V-like_cat"/>
</dbReference>
<dbReference type="InterPro" id="IPR001223">
    <property type="entry name" value="Glyco_hydro18_cat"/>
</dbReference>
<feature type="chain" id="PRO_5042949044" description="chitinase" evidence="4">
    <location>
        <begin position="27"/>
        <end position="437"/>
    </location>
</feature>
<reference evidence="7 8" key="1">
    <citation type="submission" date="2024-02" db="EMBL/GenBank/DDBJ databases">
        <title>De novo assembly and annotation of 12 fungi associated with fruit tree decline syndrome in Ontario, Canada.</title>
        <authorList>
            <person name="Sulman M."/>
            <person name="Ellouze W."/>
            <person name="Ilyukhin E."/>
        </authorList>
    </citation>
    <scope>NUCLEOTIDE SEQUENCE [LARGE SCALE GENOMIC DNA]</scope>
    <source>
        <strain evidence="7 8">M11/M66-122</strain>
    </source>
</reference>
<dbReference type="InterPro" id="IPR017853">
    <property type="entry name" value="GH"/>
</dbReference>
<evidence type="ECO:0000313" key="7">
    <source>
        <dbReference type="EMBL" id="KAK7747042.1"/>
    </source>
</evidence>
<dbReference type="PROSITE" id="PS00026">
    <property type="entry name" value="CHIT_BIND_I_1"/>
    <property type="match status" value="1"/>
</dbReference>
<dbReference type="CDD" id="cd00598">
    <property type="entry name" value="GH18_chitinase-like"/>
    <property type="match status" value="1"/>
</dbReference>
<feature type="disulfide bond" evidence="3">
    <location>
        <begin position="318"/>
        <end position="330"/>
    </location>
</feature>
<proteinExistence type="predicted"/>
<evidence type="ECO:0000313" key="8">
    <source>
        <dbReference type="Proteomes" id="UP001320420"/>
    </source>
</evidence>
<protein>
    <recommendedName>
        <fullName evidence="1">chitinase</fullName>
        <ecNumber evidence="1">3.2.1.14</ecNumber>
    </recommendedName>
</protein>
<dbReference type="AlphaFoldDB" id="A0AAN9UHV4"/>
<dbReference type="SMART" id="SM00636">
    <property type="entry name" value="Glyco_18"/>
    <property type="match status" value="1"/>
</dbReference>
<dbReference type="PANTHER" id="PTHR11177:SF337">
    <property type="entry name" value="CHITINASE"/>
    <property type="match status" value="1"/>
</dbReference>
<dbReference type="InterPro" id="IPR036861">
    <property type="entry name" value="Endochitinase-like_sf"/>
</dbReference>